<dbReference type="GO" id="GO:0020037">
    <property type="term" value="F:heme binding"/>
    <property type="evidence" value="ECO:0007669"/>
    <property type="project" value="InterPro"/>
</dbReference>
<dbReference type="InParanoid" id="A0A2P5BCD4"/>
<dbReference type="GO" id="GO:0016705">
    <property type="term" value="F:oxidoreductase activity, acting on paired donors, with incorporation or reduction of molecular oxygen"/>
    <property type="evidence" value="ECO:0007669"/>
    <property type="project" value="InterPro"/>
</dbReference>
<dbReference type="EMBL" id="JXTC01000553">
    <property type="protein sequence ID" value="PON46459.1"/>
    <property type="molecule type" value="Genomic_DNA"/>
</dbReference>
<protein>
    <submittedName>
        <fullName evidence="1">Cytochrome P</fullName>
    </submittedName>
</protein>
<dbReference type="GO" id="GO:0004497">
    <property type="term" value="F:monooxygenase activity"/>
    <property type="evidence" value="ECO:0007669"/>
    <property type="project" value="InterPro"/>
</dbReference>
<evidence type="ECO:0000313" key="1">
    <source>
        <dbReference type="EMBL" id="PON46459.1"/>
    </source>
</evidence>
<gene>
    <name evidence="1" type="ORF">TorRG33x02_325910</name>
</gene>
<organism evidence="1 2">
    <name type="scientific">Trema orientale</name>
    <name type="common">Charcoal tree</name>
    <name type="synonym">Celtis orientalis</name>
    <dbReference type="NCBI Taxonomy" id="63057"/>
    <lineage>
        <taxon>Eukaryota</taxon>
        <taxon>Viridiplantae</taxon>
        <taxon>Streptophyta</taxon>
        <taxon>Embryophyta</taxon>
        <taxon>Tracheophyta</taxon>
        <taxon>Spermatophyta</taxon>
        <taxon>Magnoliopsida</taxon>
        <taxon>eudicotyledons</taxon>
        <taxon>Gunneridae</taxon>
        <taxon>Pentapetalae</taxon>
        <taxon>rosids</taxon>
        <taxon>fabids</taxon>
        <taxon>Rosales</taxon>
        <taxon>Cannabaceae</taxon>
        <taxon>Trema</taxon>
    </lineage>
</organism>
<comment type="caution">
    <text evidence="1">The sequence shown here is derived from an EMBL/GenBank/DDBJ whole genome shotgun (WGS) entry which is preliminary data.</text>
</comment>
<name>A0A2P5BCD4_TREOI</name>
<proteinExistence type="predicted"/>
<dbReference type="AlphaFoldDB" id="A0A2P5BCD4"/>
<dbReference type="OrthoDB" id="3945418at2759"/>
<reference evidence="2" key="1">
    <citation type="submission" date="2016-06" db="EMBL/GenBank/DDBJ databases">
        <title>Parallel loss of symbiosis genes in relatives of nitrogen-fixing non-legume Parasponia.</title>
        <authorList>
            <person name="Van Velzen R."/>
            <person name="Holmer R."/>
            <person name="Bu F."/>
            <person name="Rutten L."/>
            <person name="Van Zeijl A."/>
            <person name="Liu W."/>
            <person name="Santuari L."/>
            <person name="Cao Q."/>
            <person name="Sharma T."/>
            <person name="Shen D."/>
            <person name="Roswanjaya Y."/>
            <person name="Wardhani T."/>
            <person name="Kalhor M.S."/>
            <person name="Jansen J."/>
            <person name="Van den Hoogen J."/>
            <person name="Gungor B."/>
            <person name="Hartog M."/>
            <person name="Hontelez J."/>
            <person name="Verver J."/>
            <person name="Yang W.-C."/>
            <person name="Schijlen E."/>
            <person name="Repin R."/>
            <person name="Schilthuizen M."/>
            <person name="Schranz E."/>
            <person name="Heidstra R."/>
            <person name="Miyata K."/>
            <person name="Fedorova E."/>
            <person name="Kohlen W."/>
            <person name="Bisseling T."/>
            <person name="Smit S."/>
            <person name="Geurts R."/>
        </authorList>
    </citation>
    <scope>NUCLEOTIDE SEQUENCE [LARGE SCALE GENOMIC DNA]</scope>
    <source>
        <strain evidence="2">cv. RG33-2</strain>
    </source>
</reference>
<keyword evidence="2" id="KW-1185">Reference proteome</keyword>
<evidence type="ECO:0000313" key="2">
    <source>
        <dbReference type="Proteomes" id="UP000237000"/>
    </source>
</evidence>
<sequence>MGMWSNLCIYSKALQDVKFKGLLIPTQNGRFFQSLQQRILIDPCLHEKSRELTFDMGSLDKVIRKKVTPFGGGLRLCQGAELAKVVITYLFFLHHLVLN</sequence>
<dbReference type="Proteomes" id="UP000237000">
    <property type="component" value="Unassembled WGS sequence"/>
</dbReference>
<dbReference type="SUPFAM" id="SSF48264">
    <property type="entry name" value="Cytochrome P450"/>
    <property type="match status" value="1"/>
</dbReference>
<dbReference type="GO" id="GO:0005506">
    <property type="term" value="F:iron ion binding"/>
    <property type="evidence" value="ECO:0007669"/>
    <property type="project" value="InterPro"/>
</dbReference>
<accession>A0A2P5BCD4</accession>
<dbReference type="STRING" id="63057.A0A2P5BCD4"/>
<dbReference type="InterPro" id="IPR036396">
    <property type="entry name" value="Cyt_P450_sf"/>
</dbReference>